<dbReference type="InterPro" id="IPR004507">
    <property type="entry name" value="UbiX-like"/>
</dbReference>
<gene>
    <name evidence="5" type="ORF">EV356DRAFT_526864</name>
</gene>
<dbReference type="Proteomes" id="UP000800092">
    <property type="component" value="Unassembled WGS sequence"/>
</dbReference>
<feature type="region of interest" description="Disordered" evidence="3">
    <location>
        <begin position="647"/>
        <end position="667"/>
    </location>
</feature>
<keyword evidence="6" id="KW-1185">Reference proteome</keyword>
<evidence type="ECO:0000256" key="1">
    <source>
        <dbReference type="ARBA" id="ARBA00022723"/>
    </source>
</evidence>
<dbReference type="GO" id="GO:0003677">
    <property type="term" value="F:DNA binding"/>
    <property type="evidence" value="ECO:0007669"/>
    <property type="project" value="InterPro"/>
</dbReference>
<dbReference type="SMART" id="SM00066">
    <property type="entry name" value="GAL4"/>
    <property type="match status" value="1"/>
</dbReference>
<dbReference type="InterPro" id="IPR001138">
    <property type="entry name" value="Zn2Cys6_DnaBD"/>
</dbReference>
<evidence type="ECO:0000313" key="6">
    <source>
        <dbReference type="Proteomes" id="UP000800092"/>
    </source>
</evidence>
<feature type="region of interest" description="Disordered" evidence="3">
    <location>
        <begin position="68"/>
        <end position="92"/>
    </location>
</feature>
<evidence type="ECO:0000256" key="2">
    <source>
        <dbReference type="ARBA" id="ARBA00023242"/>
    </source>
</evidence>
<feature type="compositionally biased region" description="Basic and acidic residues" evidence="3">
    <location>
        <begin position="134"/>
        <end position="154"/>
    </location>
</feature>
<dbReference type="PROSITE" id="PS00463">
    <property type="entry name" value="ZN2_CY6_FUNGAL_1"/>
    <property type="match status" value="1"/>
</dbReference>
<feature type="region of interest" description="Disordered" evidence="3">
    <location>
        <begin position="1"/>
        <end position="22"/>
    </location>
</feature>
<protein>
    <recommendedName>
        <fullName evidence="4">Zn(2)-C6 fungal-type domain-containing protein</fullName>
    </recommendedName>
</protein>
<dbReference type="PROSITE" id="PS50048">
    <property type="entry name" value="ZN2_CY6_FUNGAL_2"/>
    <property type="match status" value="1"/>
</dbReference>
<sequence>MEQSTTTAPPLSIENTPQSDVDEILRRKRKAREHKACYPCRQRKVKCTQEVPCKTCIDREHPELCTYHPPDKRRKTGSIGSGNNSVDAQSASSLVTLPRTDWERLCSKLETVEQSLSELRSDIRSVAGDPVSNSEREDKTPPPAENRSEKGNEDPLARHVTSQGIHAHNDLTGGVTHLGGSSVPALVMALGRGPDGRPGVQELMGRSILPMFGLDNESATYPFVDLWGGPQGTLSRANELCKTIPSDVDCLEFFRYYRDTAHIVYSGLVDIDQFESEIAAFLTARANAKSEQGVTEETIYGQSIHWVGLLFAVLASGCQCSSMPRKERELTSQVFVCCSFECLRLINYFAHSNLDDIQNLLVLGNVISNNFNAGVAWSLMGLVIRLSQSLGLHRSCPPNTPKQKSIKRTKIWWAVIWQDSLLSITYDRASTTSTISHHKPVPQDGVLSYVDCMYCVSTVGLDIVRERASPDQSTRHQMQRITMHKEKLERMMDQAADHLRDSRKCQTFQQQLQHWALYLHVSYILSELCRPAISPGGYHRHELTIAFRETCIESLANTVEAFLGLQNITPFANRSWSSVHRALSSALLLGILGEPARHERARRLLGRLISIMEGVTSHIDPTELSAPISRSINALRKLNVQESITPRMAANGGDGPTPTTNGSVSSVSGDFKPEDVSFIMPSPLMTLDEDNSPYSLMDSILWGASRSSPHALGM</sequence>
<organism evidence="5 6">
    <name type="scientific">Viridothelium virens</name>
    <name type="common">Speckled blister lichen</name>
    <name type="synonym">Trypethelium virens</name>
    <dbReference type="NCBI Taxonomy" id="1048519"/>
    <lineage>
        <taxon>Eukaryota</taxon>
        <taxon>Fungi</taxon>
        <taxon>Dikarya</taxon>
        <taxon>Ascomycota</taxon>
        <taxon>Pezizomycotina</taxon>
        <taxon>Dothideomycetes</taxon>
        <taxon>Dothideomycetes incertae sedis</taxon>
        <taxon>Trypetheliales</taxon>
        <taxon>Trypetheliaceae</taxon>
        <taxon>Viridothelium</taxon>
    </lineage>
</organism>
<dbReference type="GO" id="GO:0008270">
    <property type="term" value="F:zinc ion binding"/>
    <property type="evidence" value="ECO:0007669"/>
    <property type="project" value="InterPro"/>
</dbReference>
<dbReference type="GO" id="GO:0000981">
    <property type="term" value="F:DNA-binding transcription factor activity, RNA polymerase II-specific"/>
    <property type="evidence" value="ECO:0007669"/>
    <property type="project" value="InterPro"/>
</dbReference>
<evidence type="ECO:0000259" key="4">
    <source>
        <dbReference type="PROSITE" id="PS50048"/>
    </source>
</evidence>
<dbReference type="Pfam" id="PF00172">
    <property type="entry name" value="Zn_clus"/>
    <property type="match status" value="1"/>
</dbReference>
<evidence type="ECO:0000256" key="3">
    <source>
        <dbReference type="SAM" id="MobiDB-lite"/>
    </source>
</evidence>
<evidence type="ECO:0000313" key="5">
    <source>
        <dbReference type="EMBL" id="KAF2230229.1"/>
    </source>
</evidence>
<feature type="region of interest" description="Disordered" evidence="3">
    <location>
        <begin position="120"/>
        <end position="154"/>
    </location>
</feature>
<dbReference type="PANTHER" id="PTHR43374">
    <property type="entry name" value="FLAVIN PRENYLTRANSFERASE"/>
    <property type="match status" value="1"/>
</dbReference>
<dbReference type="SUPFAM" id="SSF57701">
    <property type="entry name" value="Zn2/Cys6 DNA-binding domain"/>
    <property type="match status" value="1"/>
</dbReference>
<dbReference type="Gene3D" id="4.10.240.10">
    <property type="entry name" value="Zn(2)-C6 fungal-type DNA-binding domain"/>
    <property type="match status" value="1"/>
</dbReference>
<dbReference type="CDD" id="cd12148">
    <property type="entry name" value="fungal_TF_MHR"/>
    <property type="match status" value="1"/>
</dbReference>
<keyword evidence="1" id="KW-0479">Metal-binding</keyword>
<feature type="compositionally biased region" description="Polar residues" evidence="3">
    <location>
        <begin position="81"/>
        <end position="92"/>
    </location>
</feature>
<feature type="compositionally biased region" description="Polar residues" evidence="3">
    <location>
        <begin position="1"/>
        <end position="19"/>
    </location>
</feature>
<dbReference type="GO" id="GO:0016831">
    <property type="term" value="F:carboxy-lyase activity"/>
    <property type="evidence" value="ECO:0007669"/>
    <property type="project" value="TreeGrafter"/>
</dbReference>
<feature type="domain" description="Zn(2)-C6 fungal-type" evidence="4">
    <location>
        <begin position="36"/>
        <end position="67"/>
    </location>
</feature>
<dbReference type="SMART" id="SM00906">
    <property type="entry name" value="Fungal_trans"/>
    <property type="match status" value="2"/>
</dbReference>
<dbReference type="AlphaFoldDB" id="A0A6A6GX84"/>
<dbReference type="InterPro" id="IPR036864">
    <property type="entry name" value="Zn2-C6_fun-type_DNA-bd_sf"/>
</dbReference>
<dbReference type="EMBL" id="ML991845">
    <property type="protein sequence ID" value="KAF2230229.1"/>
    <property type="molecule type" value="Genomic_DNA"/>
</dbReference>
<dbReference type="InterPro" id="IPR007219">
    <property type="entry name" value="XnlR_reg_dom"/>
</dbReference>
<dbReference type="GO" id="GO:0006351">
    <property type="term" value="P:DNA-templated transcription"/>
    <property type="evidence" value="ECO:0007669"/>
    <property type="project" value="InterPro"/>
</dbReference>
<accession>A0A6A6GX84</accession>
<proteinExistence type="predicted"/>
<dbReference type="Pfam" id="PF04082">
    <property type="entry name" value="Fungal_trans"/>
    <property type="match status" value="1"/>
</dbReference>
<name>A0A6A6GX84_VIRVR</name>
<dbReference type="CDD" id="cd00067">
    <property type="entry name" value="GAL4"/>
    <property type="match status" value="1"/>
</dbReference>
<dbReference type="PANTHER" id="PTHR43374:SF1">
    <property type="entry name" value="FLAVIN PRENYLTRANSFERASE PAD1, MITOCHONDRIAL"/>
    <property type="match status" value="1"/>
</dbReference>
<reference evidence="5" key="1">
    <citation type="journal article" date="2020" name="Stud. Mycol.">
        <title>101 Dothideomycetes genomes: a test case for predicting lifestyles and emergence of pathogens.</title>
        <authorList>
            <person name="Haridas S."/>
            <person name="Albert R."/>
            <person name="Binder M."/>
            <person name="Bloem J."/>
            <person name="Labutti K."/>
            <person name="Salamov A."/>
            <person name="Andreopoulos B."/>
            <person name="Baker S."/>
            <person name="Barry K."/>
            <person name="Bills G."/>
            <person name="Bluhm B."/>
            <person name="Cannon C."/>
            <person name="Castanera R."/>
            <person name="Culley D."/>
            <person name="Daum C."/>
            <person name="Ezra D."/>
            <person name="Gonzalez J."/>
            <person name="Henrissat B."/>
            <person name="Kuo A."/>
            <person name="Liang C."/>
            <person name="Lipzen A."/>
            <person name="Lutzoni F."/>
            <person name="Magnuson J."/>
            <person name="Mondo S."/>
            <person name="Nolan M."/>
            <person name="Ohm R."/>
            <person name="Pangilinan J."/>
            <person name="Park H.-J."/>
            <person name="Ramirez L."/>
            <person name="Alfaro M."/>
            <person name="Sun H."/>
            <person name="Tritt A."/>
            <person name="Yoshinaga Y."/>
            <person name="Zwiers L.-H."/>
            <person name="Turgeon B."/>
            <person name="Goodwin S."/>
            <person name="Spatafora J."/>
            <person name="Crous P."/>
            <person name="Grigoriev I."/>
        </authorList>
    </citation>
    <scope>NUCLEOTIDE SEQUENCE</scope>
    <source>
        <strain evidence="5">Tuck. ex Michener</strain>
    </source>
</reference>
<keyword evidence="2" id="KW-0539">Nucleus</keyword>
<dbReference type="OrthoDB" id="1747771at2759"/>